<dbReference type="EMBL" id="KB707180">
    <property type="protein sequence ID" value="EMR63711.1"/>
    <property type="molecule type" value="Genomic_DNA"/>
</dbReference>
<gene>
    <name evidence="2" type="ORF">UCREL1_9315</name>
</gene>
<keyword evidence="3" id="KW-1185">Reference proteome</keyword>
<feature type="region of interest" description="Disordered" evidence="1">
    <location>
        <begin position="1"/>
        <end position="37"/>
    </location>
</feature>
<dbReference type="Proteomes" id="UP000012174">
    <property type="component" value="Unassembled WGS sequence"/>
</dbReference>
<sequence>MSAADTKSPKDPSGDVGDVIRPSSRTTNEQDTENIEKIDNSLHDVGYGYFLESQDMDPVLRDEIAKRVLKKIDFCLLPAMCFIYLLSFLDKQTLNYTNAKTAKVRKKAEPYQPASSRLSNSCVIFGIAVATMV</sequence>
<name>M7T1N0_EUTLA</name>
<proteinExistence type="predicted"/>
<evidence type="ECO:0000313" key="3">
    <source>
        <dbReference type="Proteomes" id="UP000012174"/>
    </source>
</evidence>
<evidence type="ECO:0000256" key="1">
    <source>
        <dbReference type="SAM" id="MobiDB-lite"/>
    </source>
</evidence>
<dbReference type="KEGG" id="ela:UCREL1_9315"/>
<reference evidence="3" key="1">
    <citation type="journal article" date="2013" name="Genome Announc.">
        <title>Draft genome sequence of the grapevine dieback fungus Eutypa lata UCR-EL1.</title>
        <authorList>
            <person name="Blanco-Ulate B."/>
            <person name="Rolshausen P.E."/>
            <person name="Cantu D."/>
        </authorList>
    </citation>
    <scope>NUCLEOTIDE SEQUENCE [LARGE SCALE GENOMIC DNA]</scope>
    <source>
        <strain evidence="3">UCR-EL1</strain>
    </source>
</reference>
<protein>
    <submittedName>
        <fullName evidence="2">Putative mfs allantoate transporter protein</fullName>
    </submittedName>
</protein>
<dbReference type="AlphaFoldDB" id="M7T1N0"/>
<organism evidence="2 3">
    <name type="scientific">Eutypa lata (strain UCR-EL1)</name>
    <name type="common">Grapevine dieback disease fungus</name>
    <name type="synonym">Eutypa armeniacae</name>
    <dbReference type="NCBI Taxonomy" id="1287681"/>
    <lineage>
        <taxon>Eukaryota</taxon>
        <taxon>Fungi</taxon>
        <taxon>Dikarya</taxon>
        <taxon>Ascomycota</taxon>
        <taxon>Pezizomycotina</taxon>
        <taxon>Sordariomycetes</taxon>
        <taxon>Xylariomycetidae</taxon>
        <taxon>Xylariales</taxon>
        <taxon>Diatrypaceae</taxon>
        <taxon>Eutypa</taxon>
    </lineage>
</organism>
<dbReference type="OrthoDB" id="6730379at2759"/>
<evidence type="ECO:0000313" key="2">
    <source>
        <dbReference type="EMBL" id="EMR63711.1"/>
    </source>
</evidence>
<dbReference type="HOGENOM" id="CLU_1906738_0_0_1"/>
<accession>M7T1N0</accession>